<dbReference type="EMBL" id="JAKNJB010000011">
    <property type="protein sequence ID" value="MCG4527030.1"/>
    <property type="molecule type" value="Genomic_DNA"/>
</dbReference>
<evidence type="ECO:0008006" key="3">
    <source>
        <dbReference type="Google" id="ProtNLM"/>
    </source>
</evidence>
<name>A0ABS9M8B6_9FIRM</name>
<accession>A0ABS9M8B6</accession>
<dbReference type="InterPro" id="IPR029058">
    <property type="entry name" value="AB_hydrolase_fold"/>
</dbReference>
<keyword evidence="2" id="KW-1185">Reference proteome</keyword>
<sequence>MQILEHGQAQERTLLFFPCTAEPVWAFADTITLLSQRWHVFQVVYDGHQPEYPGDFTSVEQTVDEVISYLKSHGVSRLGGAYGCSMGGACLTRMLALGEMPIDRAIIDGGITPYQLLYPVRKLLLWRDIVSFKMAANSRKILEAAFPPERFTTAGHDPKKEYDAMEAYLKTFSDRTIRNIFWSANNYALPKCPAKTGTKLTYWYGDDEKRDRRRDIQFIKRYFPQARIHGIPKMAHAELVMVHPEKFCWYAEKFLTLQTEEA</sequence>
<proteinExistence type="predicted"/>
<dbReference type="Gene3D" id="3.40.50.1820">
    <property type="entry name" value="alpha/beta hydrolase"/>
    <property type="match status" value="1"/>
</dbReference>
<evidence type="ECO:0000313" key="1">
    <source>
        <dbReference type="EMBL" id="MCG4527030.1"/>
    </source>
</evidence>
<protein>
    <recommendedName>
        <fullName evidence="3">Alpha/beta hydrolase</fullName>
    </recommendedName>
</protein>
<gene>
    <name evidence="1" type="ORF">L0P79_08050</name>
</gene>
<organism evidence="1 2">
    <name type="scientific">Intestinimonas massiliensis</name>
    <name type="common">ex Afouda et al. 2020</name>
    <dbReference type="NCBI Taxonomy" id="1673721"/>
    <lineage>
        <taxon>Bacteria</taxon>
        <taxon>Bacillati</taxon>
        <taxon>Bacillota</taxon>
        <taxon>Clostridia</taxon>
        <taxon>Eubacteriales</taxon>
        <taxon>Intestinimonas</taxon>
    </lineage>
</organism>
<dbReference type="RefSeq" id="WP_238073847.1">
    <property type="nucleotide sequence ID" value="NZ_JAKNJB010000011.1"/>
</dbReference>
<dbReference type="SUPFAM" id="SSF53474">
    <property type="entry name" value="alpha/beta-Hydrolases"/>
    <property type="match status" value="1"/>
</dbReference>
<reference evidence="1 2" key="1">
    <citation type="submission" date="2022-01" db="EMBL/GenBank/DDBJ databases">
        <title>Collection of gut derived symbiotic bacterial strains cultured from healthy donors.</title>
        <authorList>
            <person name="Lin H."/>
            <person name="Kohout C."/>
            <person name="Waligurski E."/>
            <person name="Pamer E.G."/>
        </authorList>
    </citation>
    <scope>NUCLEOTIDE SEQUENCE [LARGE SCALE GENOMIC DNA]</scope>
    <source>
        <strain evidence="1 2">DFI.3.7</strain>
    </source>
</reference>
<comment type="caution">
    <text evidence="1">The sequence shown here is derived from an EMBL/GenBank/DDBJ whole genome shotgun (WGS) entry which is preliminary data.</text>
</comment>
<dbReference type="Proteomes" id="UP001200313">
    <property type="component" value="Unassembled WGS sequence"/>
</dbReference>
<evidence type="ECO:0000313" key="2">
    <source>
        <dbReference type="Proteomes" id="UP001200313"/>
    </source>
</evidence>